<protein>
    <submittedName>
        <fullName evidence="2">Uncharacterized protein</fullName>
    </submittedName>
</protein>
<evidence type="ECO:0000256" key="1">
    <source>
        <dbReference type="SAM" id="MobiDB-lite"/>
    </source>
</evidence>
<name>A0AA35XHG3_GEOBA</name>
<evidence type="ECO:0000313" key="2">
    <source>
        <dbReference type="EMBL" id="CAI8050952.1"/>
    </source>
</evidence>
<feature type="region of interest" description="Disordered" evidence="1">
    <location>
        <begin position="1030"/>
        <end position="1049"/>
    </location>
</feature>
<evidence type="ECO:0000313" key="3">
    <source>
        <dbReference type="Proteomes" id="UP001174909"/>
    </source>
</evidence>
<dbReference type="EMBL" id="CASHTH010003888">
    <property type="protein sequence ID" value="CAI8050952.1"/>
    <property type="molecule type" value="Genomic_DNA"/>
</dbReference>
<feature type="non-terminal residue" evidence="2">
    <location>
        <position position="1"/>
    </location>
</feature>
<dbReference type="Proteomes" id="UP001174909">
    <property type="component" value="Unassembled WGS sequence"/>
</dbReference>
<gene>
    <name evidence="2" type="ORF">GBAR_LOCUS27945</name>
</gene>
<comment type="caution">
    <text evidence="2">The sequence shown here is derived from an EMBL/GenBank/DDBJ whole genome shotgun (WGS) entry which is preliminary data.</text>
</comment>
<proteinExistence type="predicted"/>
<keyword evidence="3" id="KW-1185">Reference proteome</keyword>
<accession>A0AA35XHG3</accession>
<reference evidence="2" key="1">
    <citation type="submission" date="2023-03" db="EMBL/GenBank/DDBJ databases">
        <authorList>
            <person name="Steffen K."/>
            <person name="Cardenas P."/>
        </authorList>
    </citation>
    <scope>NUCLEOTIDE SEQUENCE</scope>
</reference>
<sequence length="1381" mass="151753">HSHHPCYTCHWGGILSAKHPSTDGSVSYQHCSCSEQIQPHAVSSLPLSHCFCMSVSQHGPHPPYLLNLTNSGHCVYTIFLSRTRLSCGYLDVVVILKGNTVVLFAVRILFVEHIMLVESSQLKVLQQNQSQWIVPVTKVLVPHNDIQGHNYLAMYACVLKMFTHVFHCLHSVMSKHEAMSAPHHVSQRRLPSTKALLVNNQIHVYSAMCARIFGMLSRVFAYYRNAVSQRAIQTSALALPYYSCIFPAVGFSTTAAHHSCKRENPSNDEYTYSVICGFTLEGRSLILCKLISVGESHKETTYKRKSTVTTLNGATSYNHVLSTACACIFQMFYTCFYNRVSSKCGTIALPTPTSGLLPSLPAVESSALVKTSSHHSTCIHSGPHTALLCTAKVYCVCLYVVENAMVTRIALVCVVDSTLPAGVTQKSSQCIVPATKASVLSRDNKSLMCSPVDAFIVNTVASDVFYNTLSSQNDLANSTRALKRQSSSCVIPAVHSPTSTVPHSCNNNSVSISNGDYPVFLRSSCWLQGKTKVTPIALAMLVKSPQLTQNNFRCIVPATNSVLSRDSLSLMFSAVHTCSFSNALSSQHETTALPNPAPTLQLHSSSSVIPTVDSSATTVAPQSCNHKNLPVSKNDNSNYPVFIKQSCGYIHKIVMLRRNPAITPITLVTLLKSCQLKAITPKDSQCFPPATNMHSSDSQRCMYSLVHSWIFSMVSHVFHCFSSIQLSHIETSPLRSPVPQPSNHDNLSSSKGIYTVIIRQSCGYIDMQRGALPTGSFLVRLNSVVESNEPKVTQTTSWWIVAATKSAGVHYSDKQGHVYSVDARLFRLLCRVFHSESDMAIALHIRSSTSLLCSYIFQHCSPLPVCAHIVVPGRSARHTLGTIYAFTTAAPSLCGATTPASPPLIQAARQSPMPPDTLNSFVSGNLPTSIISEFNWCASSASYNLPAMRAVMIRTHRALVDPSKNKGFVLCSFLDLHSRTVLVRTTSDSLRGDYSRMQLTCYSSTSHIPAPASPKATIPPKPLRRTIHCTPTKSNLPTSKPPPQTDMLKPSAIDVKDTSTAKEHSWAVSLIKDGAKCVEVQLLPGTQETLIFDTIAAPQSVHGQLLNKVLLLPEQQTRWSKRVLLFQALRHIPHSVDMHRTTLLNKKNTMPQMKEISVFNANREPAYGQISLEFLSYPVLLDCQMHTFLILATFDLLSQEFEPFLTGLIRRAIMCKQHPGTVARRNTVVVHVLKHEPFCHELRPAAKLRERCAMNSHEAAIYTTTWSVQLPGSDPALPISITMLPNSNNTTSCNYKDSKTTSYCHKSAIAWVHQSLHPTPEPNAKITDGLSSTVFHVGNKKLFLCLALPHATQHALQSLICVYRISGLRQFAGLLAAIQTT</sequence>
<organism evidence="2 3">
    <name type="scientific">Geodia barretti</name>
    <name type="common">Barrett's horny sponge</name>
    <dbReference type="NCBI Taxonomy" id="519541"/>
    <lineage>
        <taxon>Eukaryota</taxon>
        <taxon>Metazoa</taxon>
        <taxon>Porifera</taxon>
        <taxon>Demospongiae</taxon>
        <taxon>Heteroscleromorpha</taxon>
        <taxon>Tetractinellida</taxon>
        <taxon>Astrophorina</taxon>
        <taxon>Geodiidae</taxon>
        <taxon>Geodia</taxon>
    </lineage>
</organism>